<organism evidence="1 2">
    <name type="scientific">Paramecium primaurelia</name>
    <dbReference type="NCBI Taxonomy" id="5886"/>
    <lineage>
        <taxon>Eukaryota</taxon>
        <taxon>Sar</taxon>
        <taxon>Alveolata</taxon>
        <taxon>Ciliophora</taxon>
        <taxon>Intramacronucleata</taxon>
        <taxon>Oligohymenophorea</taxon>
        <taxon>Peniculida</taxon>
        <taxon>Parameciidae</taxon>
        <taxon>Paramecium</taxon>
    </lineage>
</organism>
<protein>
    <submittedName>
        <fullName evidence="1">Uncharacterized protein</fullName>
    </submittedName>
</protein>
<dbReference type="Proteomes" id="UP000688137">
    <property type="component" value="Unassembled WGS sequence"/>
</dbReference>
<sequence length="79" mass="9479">MQQSNIQKETNYLVSQCLIQILLKKHELFKQIMSRQPQRESLIQIFKEYDELQQIVKLNSKLREDFAVLEKLLNMAVEN</sequence>
<accession>A0A8S1M809</accession>
<evidence type="ECO:0000313" key="1">
    <source>
        <dbReference type="EMBL" id="CAD8072766.1"/>
    </source>
</evidence>
<dbReference type="AlphaFoldDB" id="A0A8S1M809"/>
<name>A0A8S1M809_PARPR</name>
<comment type="caution">
    <text evidence="1">The sequence shown here is derived from an EMBL/GenBank/DDBJ whole genome shotgun (WGS) entry which is preliminary data.</text>
</comment>
<reference evidence="1" key="1">
    <citation type="submission" date="2021-01" db="EMBL/GenBank/DDBJ databases">
        <authorList>
            <consortium name="Genoscope - CEA"/>
            <person name="William W."/>
        </authorList>
    </citation>
    <scope>NUCLEOTIDE SEQUENCE</scope>
</reference>
<gene>
    <name evidence="1" type="ORF">PPRIM_AZ9-3.1.T0500013</name>
</gene>
<evidence type="ECO:0000313" key="2">
    <source>
        <dbReference type="Proteomes" id="UP000688137"/>
    </source>
</evidence>
<dbReference type="EMBL" id="CAJJDM010000050">
    <property type="protein sequence ID" value="CAD8072766.1"/>
    <property type="molecule type" value="Genomic_DNA"/>
</dbReference>
<proteinExistence type="predicted"/>
<keyword evidence="2" id="KW-1185">Reference proteome</keyword>